<proteinExistence type="predicted"/>
<evidence type="ECO:0000259" key="1">
    <source>
        <dbReference type="Pfam" id="PF07726"/>
    </source>
</evidence>
<dbReference type="InterPro" id="IPR041628">
    <property type="entry name" value="ChlI/MoxR_AAA_lid"/>
</dbReference>
<organism evidence="3 4">
    <name type="scientific">Sporosarcina ureae</name>
    <dbReference type="NCBI Taxonomy" id="1571"/>
    <lineage>
        <taxon>Bacteria</taxon>
        <taxon>Bacillati</taxon>
        <taxon>Bacillota</taxon>
        <taxon>Bacilli</taxon>
        <taxon>Bacillales</taxon>
        <taxon>Caryophanaceae</taxon>
        <taxon>Sporosarcina</taxon>
    </lineage>
</organism>
<feature type="domain" description="ATPase AAA-3" evidence="1">
    <location>
        <begin position="35"/>
        <end position="164"/>
    </location>
</feature>
<dbReference type="EMBL" id="CP015108">
    <property type="protein sequence ID" value="ARF13017.1"/>
    <property type="molecule type" value="Genomic_DNA"/>
</dbReference>
<dbReference type="Pfam" id="PF07726">
    <property type="entry name" value="AAA_3"/>
    <property type="match status" value="1"/>
</dbReference>
<name>A0ABN4YMR4_SPOUR</name>
<reference evidence="3 4" key="1">
    <citation type="submission" date="2016-04" db="EMBL/GenBank/DDBJ databases">
        <title>Comparative Genomics and Epigenetics of Sporosarcina ureae.</title>
        <authorList>
            <person name="Oliver A.S."/>
            <person name="Cooper K.K."/>
        </authorList>
    </citation>
    <scope>NUCLEOTIDE SEQUENCE [LARGE SCALE GENOMIC DNA]</scope>
    <source>
        <strain evidence="3 4">S204</strain>
    </source>
</reference>
<dbReference type="SUPFAM" id="SSF52540">
    <property type="entry name" value="P-loop containing nucleoside triphosphate hydrolases"/>
    <property type="match status" value="1"/>
</dbReference>
<dbReference type="RefSeq" id="WP_029053760.1">
    <property type="nucleotide sequence ID" value="NZ_CP015108.1"/>
</dbReference>
<dbReference type="InterPro" id="IPR027417">
    <property type="entry name" value="P-loop_NTPase"/>
</dbReference>
<dbReference type="Gene3D" id="3.40.50.300">
    <property type="entry name" value="P-loop containing nucleotide triphosphate hydrolases"/>
    <property type="match status" value="1"/>
</dbReference>
<dbReference type="InterPro" id="IPR011703">
    <property type="entry name" value="ATPase_AAA-3"/>
</dbReference>
<dbReference type="Pfam" id="PF17863">
    <property type="entry name" value="AAA_lid_2"/>
    <property type="match status" value="1"/>
</dbReference>
<gene>
    <name evidence="3" type="ORF">SporoS204_01785</name>
</gene>
<feature type="domain" description="ChlI/MoxR AAA lid" evidence="2">
    <location>
        <begin position="228"/>
        <end position="294"/>
    </location>
</feature>
<dbReference type="Proteomes" id="UP000192486">
    <property type="component" value="Chromosome"/>
</dbReference>
<dbReference type="Gene3D" id="1.10.8.80">
    <property type="entry name" value="Magnesium chelatase subunit I, C-Terminal domain"/>
    <property type="match status" value="1"/>
</dbReference>
<protein>
    <submittedName>
        <fullName evidence="3">AAA family ATPase</fullName>
    </submittedName>
</protein>
<dbReference type="PANTHER" id="PTHR42759:SF5">
    <property type="entry name" value="METHANOL DEHYDROGENASE REGULATOR"/>
    <property type="match status" value="1"/>
</dbReference>
<evidence type="ECO:0000313" key="4">
    <source>
        <dbReference type="Proteomes" id="UP000192486"/>
    </source>
</evidence>
<keyword evidence="4" id="KW-1185">Reference proteome</keyword>
<evidence type="ECO:0000259" key="2">
    <source>
        <dbReference type="Pfam" id="PF17863"/>
    </source>
</evidence>
<evidence type="ECO:0000313" key="3">
    <source>
        <dbReference type="EMBL" id="ARF13017.1"/>
    </source>
</evidence>
<sequence length="314" mass="34989">MSNPSTQVLHEMKKVINGKDDVIQKVWMTFLAGGHVLVEDLPGVGKTTLAKAFSRVVGLDSNRIQFTPDVVASDVIGFTMFDKEKNEFVFKEGAVMCNLLLGDEINRTSSRTQAALLEAMQEKQVTVDGVTYPLPAPFHVIATQNPYGTIGTQPLPTAQIDRFMTKLSVGYPDFEDQVEMLKNRQQTDPLSSLTQVITKNELLALQQQVQNLFIHEEILRYVTALTEKTRNHPSIHQGISPRGALALCQMAKAHAFLQERDYVIPEDIHAVWLPTSRHRIVMSSVPGAEHEQDTLLEKLLLSVATPDQAMLATF</sequence>
<dbReference type="InterPro" id="IPR050764">
    <property type="entry name" value="CbbQ/NirQ/NorQ/GpvN"/>
</dbReference>
<dbReference type="PIRSF" id="PIRSF002849">
    <property type="entry name" value="AAA_ATPase_chaperone_MoxR_prd"/>
    <property type="match status" value="1"/>
</dbReference>
<dbReference type="PANTHER" id="PTHR42759">
    <property type="entry name" value="MOXR FAMILY PROTEIN"/>
    <property type="match status" value="1"/>
</dbReference>
<accession>A0ABN4YMR4</accession>